<evidence type="ECO:0000259" key="1">
    <source>
        <dbReference type="Pfam" id="PF04168"/>
    </source>
</evidence>
<protein>
    <submittedName>
        <fullName evidence="3">Circularly permuted type 2 ATP-grasp protein</fullName>
    </submittedName>
</protein>
<dbReference type="EMBL" id="JASHIF010000029">
    <property type="protein sequence ID" value="MDI9862451.1"/>
    <property type="molecule type" value="Genomic_DNA"/>
</dbReference>
<dbReference type="RefSeq" id="WP_283346702.1">
    <property type="nucleotide sequence ID" value="NZ_JASHIF010000029.1"/>
</dbReference>
<dbReference type="Pfam" id="PF14403">
    <property type="entry name" value="CP_ATPgrasp_2"/>
    <property type="match status" value="1"/>
</dbReference>
<dbReference type="Pfam" id="PF04168">
    <property type="entry name" value="Alpha-E"/>
    <property type="match status" value="1"/>
</dbReference>
<feature type="domain" description="DUF403" evidence="1">
    <location>
        <begin position="509"/>
        <end position="836"/>
    </location>
</feature>
<dbReference type="PANTHER" id="PTHR34595">
    <property type="entry name" value="BLR5612 PROTEIN"/>
    <property type="match status" value="1"/>
</dbReference>
<dbReference type="PANTHER" id="PTHR34595:SF2">
    <property type="entry name" value="BLR2978 PROTEIN"/>
    <property type="match status" value="1"/>
</dbReference>
<reference evidence="3 4" key="1">
    <citation type="submission" date="2023-05" db="EMBL/GenBank/DDBJ databases">
        <title>Novel species of genus Flectobacillus isolated from stream in China.</title>
        <authorList>
            <person name="Lu H."/>
        </authorList>
    </citation>
    <scope>NUCLEOTIDE SEQUENCE [LARGE SCALE GENOMIC DNA]</scope>
    <source>
        <strain evidence="3 4">KCTC 42575</strain>
    </source>
</reference>
<dbReference type="SUPFAM" id="SSF56059">
    <property type="entry name" value="Glutathione synthetase ATP-binding domain-like"/>
    <property type="match status" value="1"/>
</dbReference>
<dbReference type="InterPro" id="IPR007296">
    <property type="entry name" value="DUF403"/>
</dbReference>
<accession>A0ABT6YH10</accession>
<evidence type="ECO:0000313" key="4">
    <source>
        <dbReference type="Proteomes" id="UP001236507"/>
    </source>
</evidence>
<sequence length="857" mass="97299">MITEVKDSLLKAYIGEIESYDEILDASQQVKPYWKKMFDTLEKLGMEQLVVRSQELTNKLRENGVTYNVYGSSEVSARPWQLDPIPFLLEKSEWDLISEGLKQRAVVLDLMLKDIYGPQRLVKEGILPPELIYENSGFFRPCMDVKLASEKQLLLYAVDVARGPDGRMWVVDNRTQAPSGSGYALENRTVMSAILPELTTGMTVNRLSPFFKTFHKEVTALTGKSREHPTIVYLTPGSGNETYFEHAYLASYLGYTLVHGDDLVVRDGFVWLRSIDGLEKVDVIIRRVDDDWCDPLELREDSRLGIPGLLQAMRSGNVAVVNTPGAGVLENSGLLAFMAAACRFLLKEELILPSIATWWCGHTHELNYVIENLPQLIIKKANRKQVFRSVYGRLLTPEQRTDLIQQILLAPHEYVAQEEIGLSTTPALVNGKLVPRLAALRAYLVANGDDYMVMQGGLTRSSAVQGRFEVSHQHGGCSKDTWIVSDTEITQKEIRVEMPKESVHHHTSLPSRSAENLFWVGRYAERTMSTTKYIKLLINALHESVKFGNASKSEHIEVLLKGLTHLTLTYPGFLDEEKTELLINPYPEIHKIVHDLKVLGSVASSTEAFLRGVISVSDKWNHDTWRAIYSIENTFKKIKRPDDTFSNSNTMQKVLDKLHARLFTFYGIVADTMPRDGGFYLFESGKLIERILLKISTIRACFSFKNDSHIENELIEAVLINHHLLIHYRQLYKSNFNLEAMLDMIFLETKLPYSLAFQLDELGRCLSELPKPSHTERLNLAQKAVLQATMKIKLADVSQMVIFEQDTLYRENLDGLLAEVFDLILSVNNSLTNLYFTHTEIQHSFLSSTENSSQNEI</sequence>
<dbReference type="Proteomes" id="UP001236507">
    <property type="component" value="Unassembled WGS sequence"/>
</dbReference>
<feature type="domain" description="Circularly permuted ATP-grasp type 2" evidence="2">
    <location>
        <begin position="86"/>
        <end position="461"/>
    </location>
</feature>
<keyword evidence="4" id="KW-1185">Reference proteome</keyword>
<dbReference type="Gene3D" id="3.40.50.11290">
    <property type="match status" value="1"/>
</dbReference>
<proteinExistence type="predicted"/>
<evidence type="ECO:0000313" key="3">
    <source>
        <dbReference type="EMBL" id="MDI9862451.1"/>
    </source>
</evidence>
<comment type="caution">
    <text evidence="3">The sequence shown here is derived from an EMBL/GenBank/DDBJ whole genome shotgun (WGS) entry which is preliminary data.</text>
</comment>
<dbReference type="Gene3D" id="3.30.1490.270">
    <property type="match status" value="1"/>
</dbReference>
<name>A0ABT6YH10_9BACT</name>
<organism evidence="3 4">
    <name type="scientific">Flectobacillus roseus</name>
    <dbReference type="NCBI Taxonomy" id="502259"/>
    <lineage>
        <taxon>Bacteria</taxon>
        <taxon>Pseudomonadati</taxon>
        <taxon>Bacteroidota</taxon>
        <taxon>Cytophagia</taxon>
        <taxon>Cytophagales</taxon>
        <taxon>Flectobacillaceae</taxon>
        <taxon>Flectobacillus</taxon>
    </lineage>
</organism>
<dbReference type="InterPro" id="IPR025841">
    <property type="entry name" value="CP_ATPgrasp_2"/>
</dbReference>
<dbReference type="InterPro" id="IPR051680">
    <property type="entry name" value="ATP-dep_Glu-Cys_Ligase-2"/>
</dbReference>
<evidence type="ECO:0000259" key="2">
    <source>
        <dbReference type="Pfam" id="PF14403"/>
    </source>
</evidence>
<gene>
    <name evidence="3" type="ORF">QM524_24720</name>
</gene>